<dbReference type="GO" id="GO:0000155">
    <property type="term" value="F:phosphorelay sensor kinase activity"/>
    <property type="evidence" value="ECO:0007669"/>
    <property type="project" value="InterPro"/>
</dbReference>
<evidence type="ECO:0000256" key="5">
    <source>
        <dbReference type="SAM" id="Phobius"/>
    </source>
</evidence>
<dbReference type="RefSeq" id="WP_170214273.1">
    <property type="nucleotide sequence ID" value="NZ_BJNA01000051.1"/>
</dbReference>
<feature type="transmembrane region" description="Helical" evidence="5">
    <location>
        <begin position="78"/>
        <end position="103"/>
    </location>
</feature>
<dbReference type="InterPro" id="IPR011712">
    <property type="entry name" value="Sig_transdc_His_kin_sub3_dim/P"/>
</dbReference>
<keyword evidence="5" id="KW-1133">Transmembrane helix</keyword>
<feature type="transmembrane region" description="Helical" evidence="5">
    <location>
        <begin position="46"/>
        <end position="66"/>
    </location>
</feature>
<protein>
    <submittedName>
        <fullName evidence="7">Two-component system sensor histidine kinase DesK</fullName>
    </submittedName>
</protein>
<dbReference type="Proteomes" id="UP000319804">
    <property type="component" value="Unassembled WGS sequence"/>
</dbReference>
<keyword evidence="5" id="KW-0812">Transmembrane</keyword>
<feature type="transmembrane region" description="Helical" evidence="5">
    <location>
        <begin position="115"/>
        <end position="136"/>
    </location>
</feature>
<gene>
    <name evidence="7" type="ORF">FHX68_2284</name>
</gene>
<reference evidence="7 8" key="1">
    <citation type="submission" date="2019-06" db="EMBL/GenBank/DDBJ databases">
        <title>Sequencing the genomes of 1000 actinobacteria strains.</title>
        <authorList>
            <person name="Klenk H.-P."/>
        </authorList>
    </citation>
    <scope>NUCLEOTIDE SEQUENCE [LARGE SCALE GENOMIC DNA]</scope>
    <source>
        <strain evidence="7 8">DSM 20427</strain>
    </source>
</reference>
<organism evidence="7 8">
    <name type="scientific">Microbacterium lacticum</name>
    <dbReference type="NCBI Taxonomy" id="33885"/>
    <lineage>
        <taxon>Bacteria</taxon>
        <taxon>Bacillati</taxon>
        <taxon>Actinomycetota</taxon>
        <taxon>Actinomycetes</taxon>
        <taxon>Micrococcales</taxon>
        <taxon>Microbacteriaceae</taxon>
        <taxon>Microbacterium</taxon>
    </lineage>
</organism>
<dbReference type="EMBL" id="VFPS01000003">
    <property type="protein sequence ID" value="TQM98244.1"/>
    <property type="molecule type" value="Genomic_DNA"/>
</dbReference>
<accession>A0A4Y3UQD1</accession>
<dbReference type="AlphaFoldDB" id="A0A4Y3UQD1"/>
<keyword evidence="5" id="KW-0472">Membrane</keyword>
<keyword evidence="3" id="KW-0902">Two-component regulatory system</keyword>
<evidence type="ECO:0000313" key="8">
    <source>
        <dbReference type="Proteomes" id="UP000319804"/>
    </source>
</evidence>
<dbReference type="PANTHER" id="PTHR24421:SF63">
    <property type="entry name" value="SENSOR HISTIDINE KINASE DESK"/>
    <property type="match status" value="1"/>
</dbReference>
<evidence type="ECO:0000256" key="2">
    <source>
        <dbReference type="ARBA" id="ARBA00022777"/>
    </source>
</evidence>
<dbReference type="GO" id="GO:0016020">
    <property type="term" value="C:membrane"/>
    <property type="evidence" value="ECO:0007669"/>
    <property type="project" value="InterPro"/>
</dbReference>
<keyword evidence="2 7" id="KW-0418">Kinase</keyword>
<sequence>MLDAFSGNLSATAYRDVTRWVYAGVTVPFGVIGTSAAFLTTAPAPWVGVAAILTTALVFLSAARWPHPPRFAVLEISALIAIIGWTSAVWSGVGPAAGFAFFLPFVYGIATRRPWWPWVVCALVALIVAPLIARAGGPLPSDWVTNQLVAVALLGAEVAVFLGIELGWVLVARIDAHRADENELSITRERLRFANELHDVQGHTLLAIKMKAELARRSLDRDLNTTRTELADIERLVAEASAQTRQIANGYRTVSLATELANAEQLLGAAGIRTAIQQAPAGIGDWEPLIATATREAVSNILRHAAPTEVTLRFTDAALVVSNDGARTDQDTGSTGGGNGLRSLQDRFAEHGGTVQWALDGDVFTLTATRPVEGGIA</sequence>
<dbReference type="GO" id="GO:0046983">
    <property type="term" value="F:protein dimerization activity"/>
    <property type="evidence" value="ECO:0007669"/>
    <property type="project" value="InterPro"/>
</dbReference>
<evidence type="ECO:0000256" key="3">
    <source>
        <dbReference type="ARBA" id="ARBA00023012"/>
    </source>
</evidence>
<evidence type="ECO:0000259" key="6">
    <source>
        <dbReference type="Pfam" id="PF07730"/>
    </source>
</evidence>
<dbReference type="Gene3D" id="3.30.565.10">
    <property type="entry name" value="Histidine kinase-like ATPase, C-terminal domain"/>
    <property type="match status" value="1"/>
</dbReference>
<comment type="caution">
    <text evidence="7">The sequence shown here is derived from an EMBL/GenBank/DDBJ whole genome shotgun (WGS) entry which is preliminary data.</text>
</comment>
<dbReference type="InterPro" id="IPR036890">
    <property type="entry name" value="HATPase_C_sf"/>
</dbReference>
<evidence type="ECO:0000313" key="7">
    <source>
        <dbReference type="EMBL" id="TQM98244.1"/>
    </source>
</evidence>
<feature type="domain" description="Signal transduction histidine kinase subgroup 3 dimerisation and phosphoacceptor" evidence="6">
    <location>
        <begin position="189"/>
        <end position="255"/>
    </location>
</feature>
<dbReference type="Gene3D" id="1.20.5.1930">
    <property type="match status" value="1"/>
</dbReference>
<keyword evidence="4" id="KW-0175">Coiled coil</keyword>
<dbReference type="InterPro" id="IPR050482">
    <property type="entry name" value="Sensor_HK_TwoCompSys"/>
</dbReference>
<feature type="transmembrane region" description="Helical" evidence="5">
    <location>
        <begin position="20"/>
        <end position="39"/>
    </location>
</feature>
<dbReference type="PANTHER" id="PTHR24421">
    <property type="entry name" value="NITRATE/NITRITE SENSOR PROTEIN NARX-RELATED"/>
    <property type="match status" value="1"/>
</dbReference>
<name>A0A4Y3UQD1_9MICO</name>
<dbReference type="Pfam" id="PF07730">
    <property type="entry name" value="HisKA_3"/>
    <property type="match status" value="1"/>
</dbReference>
<evidence type="ECO:0000256" key="1">
    <source>
        <dbReference type="ARBA" id="ARBA00022679"/>
    </source>
</evidence>
<feature type="coiled-coil region" evidence="4">
    <location>
        <begin position="216"/>
        <end position="243"/>
    </location>
</feature>
<feature type="transmembrane region" description="Helical" evidence="5">
    <location>
        <begin position="148"/>
        <end position="171"/>
    </location>
</feature>
<keyword evidence="1" id="KW-0808">Transferase</keyword>
<proteinExistence type="predicted"/>
<evidence type="ECO:0000256" key="4">
    <source>
        <dbReference type="SAM" id="Coils"/>
    </source>
</evidence>
<keyword evidence="8" id="KW-1185">Reference proteome</keyword>